<dbReference type="Gene3D" id="3.40.630.30">
    <property type="match status" value="2"/>
</dbReference>
<accession>A0A8R1YFV0</accession>
<evidence type="ECO:0000313" key="2">
    <source>
        <dbReference type="Proteomes" id="UP000005239"/>
    </source>
</evidence>
<organism evidence="1 2">
    <name type="scientific">Pristionchus pacificus</name>
    <name type="common">Parasitic nematode worm</name>
    <dbReference type="NCBI Taxonomy" id="54126"/>
    <lineage>
        <taxon>Eukaryota</taxon>
        <taxon>Metazoa</taxon>
        <taxon>Ecdysozoa</taxon>
        <taxon>Nematoda</taxon>
        <taxon>Chromadorea</taxon>
        <taxon>Rhabditida</taxon>
        <taxon>Rhabditina</taxon>
        <taxon>Diplogasteromorpha</taxon>
        <taxon>Diplogasteroidea</taxon>
        <taxon>Neodiplogasteridae</taxon>
        <taxon>Pristionchus</taxon>
    </lineage>
</organism>
<dbReference type="Proteomes" id="UP000005239">
    <property type="component" value="Unassembled WGS sequence"/>
</dbReference>
<sequence length="549" mass="62561">MLSRGLRQIGGTVVRCLASSSRDPSLKYEFIPAAAKDKGPIMDVALNHFLYTEPHSVALGITRDSGKDLIDWIVSKSLHYPYCYTIKHRESGKIIGFRLMSVAHKDSTKDFDPFDLDIGKCEEGIQILVSILDSMKKEIWKYRPEASKILRREITFVHKDHQRQGIAQYLLHLGLDFEKLRAEGYDGLQSEASSKANQTLLAKNGYKLLAESTRKSYTRKDGQPINFPDETKCVQLCYLNLRKSREFLEAGEKIRSTIDPCEIDSMLSRVFRRVAREMGRGGRRVSSFFSVDASAKVSPTATRRNKGDIGNDNEYASPPYRCPTDKYDFLPAGARDKGTIMDIALNDFIYTEPHSVALRMTRENGKAIIDWIVSKSLHHPYCYTIRHRESGKTVGFRLMSVAHRDSTKNFDPFELDIAKCTEGIQILAGINDGMKQEIWRLLPEVEKILRREVTFVNSAHQRQGIAQHLLHHGLDFQQLKAEGFAGLQSEASSRANQHLLAKNGYKLLMETTTRKSYTWKDGQPIDFPDETKCMQLYFLSLRDYGSRKN</sequence>
<dbReference type="PANTHER" id="PTHR20905">
    <property type="entry name" value="N-ACETYLTRANSFERASE-RELATED"/>
    <property type="match status" value="1"/>
</dbReference>
<evidence type="ECO:0008006" key="3">
    <source>
        <dbReference type="Google" id="ProtNLM"/>
    </source>
</evidence>
<evidence type="ECO:0000313" key="1">
    <source>
        <dbReference type="EnsemblMetazoa" id="PPA25048.1"/>
    </source>
</evidence>
<dbReference type="InterPro" id="IPR016181">
    <property type="entry name" value="Acyl_CoA_acyltransferase"/>
</dbReference>
<proteinExistence type="predicted"/>
<dbReference type="SUPFAM" id="SSF55729">
    <property type="entry name" value="Acyl-CoA N-acyltransferases (Nat)"/>
    <property type="match status" value="2"/>
</dbReference>
<dbReference type="PANTHER" id="PTHR20905:SF30">
    <property type="entry name" value="N-ACETYLTRANSFERASE DOMAIN-CONTAINING PROTEIN"/>
    <property type="match status" value="1"/>
</dbReference>
<dbReference type="AlphaFoldDB" id="A0A8R1YFV0"/>
<dbReference type="GO" id="GO:0008080">
    <property type="term" value="F:N-acetyltransferase activity"/>
    <property type="evidence" value="ECO:0000318"/>
    <property type="project" value="GO_Central"/>
</dbReference>
<reference evidence="1" key="2">
    <citation type="submission" date="2022-06" db="UniProtKB">
        <authorList>
            <consortium name="EnsemblMetazoa"/>
        </authorList>
    </citation>
    <scope>IDENTIFICATION</scope>
    <source>
        <strain evidence="1">PS312</strain>
    </source>
</reference>
<name>A0A8R1YFV0_PRIPA</name>
<reference evidence="2" key="1">
    <citation type="journal article" date="2008" name="Nat. Genet.">
        <title>The Pristionchus pacificus genome provides a unique perspective on nematode lifestyle and parasitism.</title>
        <authorList>
            <person name="Dieterich C."/>
            <person name="Clifton S.W."/>
            <person name="Schuster L.N."/>
            <person name="Chinwalla A."/>
            <person name="Delehaunty K."/>
            <person name="Dinkelacker I."/>
            <person name="Fulton L."/>
            <person name="Fulton R."/>
            <person name="Godfrey J."/>
            <person name="Minx P."/>
            <person name="Mitreva M."/>
            <person name="Roeseler W."/>
            <person name="Tian H."/>
            <person name="Witte H."/>
            <person name="Yang S.P."/>
            <person name="Wilson R.K."/>
            <person name="Sommer R.J."/>
        </authorList>
    </citation>
    <scope>NUCLEOTIDE SEQUENCE [LARGE SCALE GENOMIC DNA]</scope>
    <source>
        <strain evidence="2">PS312</strain>
    </source>
</reference>
<dbReference type="EnsemblMetazoa" id="PPA25048.1">
    <property type="protein sequence ID" value="PPA25048.1"/>
    <property type="gene ID" value="WBGene00114602"/>
</dbReference>
<keyword evidence="2" id="KW-1185">Reference proteome</keyword>
<protein>
    <recommendedName>
        <fullName evidence="3">Acetyltransferase</fullName>
    </recommendedName>
</protein>
<gene>
    <name evidence="1" type="primary">WBGene00114602</name>
</gene>